<evidence type="ECO:0000256" key="2">
    <source>
        <dbReference type="SAM" id="SignalP"/>
    </source>
</evidence>
<feature type="domain" description="Fibronectin type-III" evidence="3">
    <location>
        <begin position="677"/>
        <end position="778"/>
    </location>
</feature>
<dbReference type="InterPro" id="IPR008963">
    <property type="entry name" value="Purple_acid_Pase-like_N"/>
</dbReference>
<dbReference type="SUPFAM" id="SSF49363">
    <property type="entry name" value="Purple acid phosphatase, N-terminal domain"/>
    <property type="match status" value="1"/>
</dbReference>
<evidence type="ECO:0000256" key="1">
    <source>
        <dbReference type="ARBA" id="ARBA00022729"/>
    </source>
</evidence>
<dbReference type="Gene3D" id="2.60.40.380">
    <property type="entry name" value="Purple acid phosphatase-like, N-terminal"/>
    <property type="match status" value="1"/>
</dbReference>
<name>A0A2H0N3Z9_9BACT</name>
<reference evidence="4 5" key="1">
    <citation type="submission" date="2017-09" db="EMBL/GenBank/DDBJ databases">
        <title>Depth-based differentiation of microbial function through sediment-hosted aquifers and enrichment of novel symbionts in the deep terrestrial subsurface.</title>
        <authorList>
            <person name="Probst A.J."/>
            <person name="Ladd B."/>
            <person name="Jarett J.K."/>
            <person name="Geller-Mcgrath D.E."/>
            <person name="Sieber C.M."/>
            <person name="Emerson J.B."/>
            <person name="Anantharaman K."/>
            <person name="Thomas B.C."/>
            <person name="Malmstrom R."/>
            <person name="Stieglmeier M."/>
            <person name="Klingl A."/>
            <person name="Woyke T."/>
            <person name="Ryan C.M."/>
            <person name="Banfield J.F."/>
        </authorList>
    </citation>
    <scope>NUCLEOTIDE SEQUENCE [LARGE SCALE GENOMIC DNA]</scope>
    <source>
        <strain evidence="4">CG11_big_fil_rev_8_21_14_0_20_39_34</strain>
    </source>
</reference>
<dbReference type="PROSITE" id="PS50853">
    <property type="entry name" value="FN3"/>
    <property type="match status" value="1"/>
</dbReference>
<evidence type="ECO:0000313" key="4">
    <source>
        <dbReference type="EMBL" id="PIR03624.1"/>
    </source>
</evidence>
<keyword evidence="1 2" id="KW-0732">Signal</keyword>
<dbReference type="AlphaFoldDB" id="A0A2H0N3Z9"/>
<evidence type="ECO:0000313" key="5">
    <source>
        <dbReference type="Proteomes" id="UP000229600"/>
    </source>
</evidence>
<feature type="signal peptide" evidence="2">
    <location>
        <begin position="1"/>
        <end position="37"/>
    </location>
</feature>
<dbReference type="Pfam" id="PF13205">
    <property type="entry name" value="Big_5"/>
    <property type="match status" value="1"/>
</dbReference>
<dbReference type="GO" id="GO:0003993">
    <property type="term" value="F:acid phosphatase activity"/>
    <property type="evidence" value="ECO:0007669"/>
    <property type="project" value="InterPro"/>
</dbReference>
<proteinExistence type="predicted"/>
<sequence length="900" mass="95339">MLKEITKSIMFFQKKKKNIYFLGAVLSFFAFFSYAFAGAPSGADTFQLLTSVATGGDNTGDGGTGNVADYNYYYVGQSFITTIQIVSGGTTASNIWIDYDSVSTTASNITNGTYFNTWSGQTINTTARGTGLGRAYITGSNIPVVQSSGTGNFGTVTWTLNRPTAANYGTGGSKVLDINVGSIGNTTESNISLSGVDLLDDAEDFHYHVWADTKKPFAGNPSPSDASNSVSIDSNYVFDLRDTLNGEGDNTGVGTGVDTSEPPGAITFNDGGGAVDYTSVDSFSCSGLWGTNLCTVTVNPGSPLSIAGDTRNWKYNTTYTVQIGGFQDLASESQDQLGDTNGPNVMNQKTYTFTTEADSVAPRVTAETPVRSSTGVATTTNIVLTLQDRKTYANGPSGTGIDASTCRINISSSSFSLTTYQQGDAGVTVGAVDYGYQFTINPATNFGQNETVAVSVYDCEDLAGNTLTTDNYNFSTADTAPPVVDTLNPADDAEIATDGTIGFHIKDTGVGVDLDEVVIYVDGVYYTTAGGSGTVTSDGTVISYSSSLDFDGGNYVGDTTSRSGSSDDYTFVIDPEDDFNANATIPIIIYAKDLSGNIMSHYVYAISAEAVACAAGSTYCGANTEFSGGLCVGTGGGSCVSGATYCGDNTQFNGSKCVSNFSCGDSGGSAAYTVVREISNVTVSQVDETSVLLTWSTNGPGSSRVVYDTQSHDGSSTQNYDYKFFTKEKDESKYTHSVVVEGLVPGQLYYFRPESRVWGAGVFGDEVQMTPFFATKIVEKEVYVEKEKTSTDENIPPVADTQCEPQVEERIVYRQVPVFSCPSSEISDVPVEIPTSPSQKKPTQPDSAIQATQETKRLSVQLVKDNAFQPLSYTEVSKDEVAVEIRGKAAPNTELTIIVY</sequence>
<comment type="caution">
    <text evidence="4">The sequence shown here is derived from an EMBL/GenBank/DDBJ whole genome shotgun (WGS) entry which is preliminary data.</text>
</comment>
<dbReference type="InterPro" id="IPR015914">
    <property type="entry name" value="PAPs_N"/>
</dbReference>
<feature type="chain" id="PRO_5013628116" description="Fibronectin type-III domain-containing protein" evidence="2">
    <location>
        <begin position="38"/>
        <end position="900"/>
    </location>
</feature>
<dbReference type="InterPro" id="IPR032812">
    <property type="entry name" value="SbsA_Ig"/>
</dbReference>
<dbReference type="GO" id="GO:0046872">
    <property type="term" value="F:metal ion binding"/>
    <property type="evidence" value="ECO:0007669"/>
    <property type="project" value="InterPro"/>
</dbReference>
<dbReference type="SMART" id="SM00060">
    <property type="entry name" value="FN3"/>
    <property type="match status" value="1"/>
</dbReference>
<protein>
    <recommendedName>
        <fullName evidence="3">Fibronectin type-III domain-containing protein</fullName>
    </recommendedName>
</protein>
<dbReference type="EMBL" id="PCWN01000011">
    <property type="protein sequence ID" value="PIR03624.1"/>
    <property type="molecule type" value="Genomic_DNA"/>
</dbReference>
<dbReference type="Pfam" id="PF16656">
    <property type="entry name" value="Pur_ac_phosph_N"/>
    <property type="match status" value="1"/>
</dbReference>
<dbReference type="CDD" id="cd00063">
    <property type="entry name" value="FN3"/>
    <property type="match status" value="1"/>
</dbReference>
<dbReference type="InterPro" id="IPR003961">
    <property type="entry name" value="FN3_dom"/>
</dbReference>
<accession>A0A2H0N3Z9</accession>
<dbReference type="Proteomes" id="UP000229600">
    <property type="component" value="Unassembled WGS sequence"/>
</dbReference>
<gene>
    <name evidence="4" type="ORF">COV59_05555</name>
</gene>
<organism evidence="4 5">
    <name type="scientific">Candidatus Magasanikbacteria bacterium CG11_big_fil_rev_8_21_14_0_20_39_34</name>
    <dbReference type="NCBI Taxonomy" id="1974653"/>
    <lineage>
        <taxon>Bacteria</taxon>
        <taxon>Candidatus Magasanikiibacteriota</taxon>
    </lineage>
</organism>
<evidence type="ECO:0000259" key="3">
    <source>
        <dbReference type="PROSITE" id="PS50853"/>
    </source>
</evidence>